<dbReference type="GO" id="GO:0015035">
    <property type="term" value="F:protein-disulfide reductase activity"/>
    <property type="evidence" value="ECO:0007669"/>
    <property type="project" value="TreeGrafter"/>
</dbReference>
<evidence type="ECO:0000256" key="4">
    <source>
        <dbReference type="ARBA" id="ARBA00023006"/>
    </source>
</evidence>
<dbReference type="PRINTS" id="PR00625">
    <property type="entry name" value="JDOMAIN"/>
</dbReference>
<feature type="signal peptide" evidence="7">
    <location>
        <begin position="1"/>
        <end position="20"/>
    </location>
</feature>
<feature type="domain" description="Thioredoxin" evidence="9">
    <location>
        <begin position="649"/>
        <end position="776"/>
    </location>
</feature>
<dbReference type="Proteomes" id="UP000035680">
    <property type="component" value="Unassembled WGS sequence"/>
</dbReference>
<feature type="chain" id="PRO_5005330294" description="DnaJ homolog subfamily C member 10" evidence="7">
    <location>
        <begin position="21"/>
        <end position="781"/>
    </location>
</feature>
<name>A0A0K0FXH9_STRVS</name>
<dbReference type="Pfam" id="PF00085">
    <property type="entry name" value="Thioredoxin"/>
    <property type="match status" value="4"/>
</dbReference>
<dbReference type="Gene3D" id="1.10.287.110">
    <property type="entry name" value="DnaJ domain"/>
    <property type="match status" value="1"/>
</dbReference>
<keyword evidence="7" id="KW-0732">Signal</keyword>
<proteinExistence type="predicted"/>
<keyword evidence="10" id="KW-1185">Reference proteome</keyword>
<dbReference type="AlphaFoldDB" id="A0A0K0FXH9"/>
<dbReference type="PROSITE" id="PS00636">
    <property type="entry name" value="DNAJ_1"/>
    <property type="match status" value="1"/>
</dbReference>
<organism evidence="10 11">
    <name type="scientific">Strongyloides venezuelensis</name>
    <name type="common">Threadworm</name>
    <dbReference type="NCBI Taxonomy" id="75913"/>
    <lineage>
        <taxon>Eukaryota</taxon>
        <taxon>Metazoa</taxon>
        <taxon>Ecdysozoa</taxon>
        <taxon>Nematoda</taxon>
        <taxon>Chromadorea</taxon>
        <taxon>Rhabditida</taxon>
        <taxon>Tylenchina</taxon>
        <taxon>Panagrolaimomorpha</taxon>
        <taxon>Strongyloidoidea</taxon>
        <taxon>Strongyloididae</taxon>
        <taxon>Strongyloides</taxon>
    </lineage>
</organism>
<dbReference type="InterPro" id="IPR018253">
    <property type="entry name" value="DnaJ_domain_CS"/>
</dbReference>
<evidence type="ECO:0000256" key="1">
    <source>
        <dbReference type="ARBA" id="ARBA00004163"/>
    </source>
</evidence>
<dbReference type="SUPFAM" id="SSF52833">
    <property type="entry name" value="Thioredoxin-like"/>
    <property type="match status" value="4"/>
</dbReference>
<dbReference type="GO" id="GO:0016671">
    <property type="term" value="F:oxidoreductase activity, acting on a sulfur group of donors, disulfide as acceptor"/>
    <property type="evidence" value="ECO:0007669"/>
    <property type="project" value="TreeGrafter"/>
</dbReference>
<dbReference type="PROSITE" id="PS50076">
    <property type="entry name" value="DNAJ_2"/>
    <property type="match status" value="1"/>
</dbReference>
<dbReference type="InterPro" id="IPR036249">
    <property type="entry name" value="Thioredoxin-like_sf"/>
</dbReference>
<dbReference type="PANTHER" id="PTHR44340:SF1">
    <property type="entry name" value="DNAJ HOMOLOG SUBFAMILY C MEMBER 10"/>
    <property type="match status" value="1"/>
</dbReference>
<evidence type="ECO:0000256" key="3">
    <source>
        <dbReference type="ARBA" id="ARBA00020921"/>
    </source>
</evidence>
<dbReference type="PANTHER" id="PTHR44340">
    <property type="entry name" value="DNAJ HOMOLOG SUBFAMILY C MEMBER 10"/>
    <property type="match status" value="1"/>
</dbReference>
<dbReference type="InterPro" id="IPR017937">
    <property type="entry name" value="Thioredoxin_CS"/>
</dbReference>
<evidence type="ECO:0000256" key="7">
    <source>
        <dbReference type="SAM" id="SignalP"/>
    </source>
</evidence>
<dbReference type="GO" id="GO:0036498">
    <property type="term" value="P:IRE1-mediated unfolded protein response"/>
    <property type="evidence" value="ECO:0007669"/>
    <property type="project" value="TreeGrafter"/>
</dbReference>
<evidence type="ECO:0000256" key="6">
    <source>
        <dbReference type="ARBA" id="ARBA00035043"/>
    </source>
</evidence>
<dbReference type="Pfam" id="PF00226">
    <property type="entry name" value="DnaJ"/>
    <property type="match status" value="1"/>
</dbReference>
<dbReference type="InterPro" id="IPR036869">
    <property type="entry name" value="J_dom_sf"/>
</dbReference>
<comment type="subcellular location">
    <subcellularLocation>
        <location evidence="1">Endoplasmic reticulum membrane</location>
        <topology evidence="1">Single-pass type IV membrane protein</topology>
    </subcellularLocation>
</comment>
<dbReference type="SMART" id="SM00271">
    <property type="entry name" value="DnaJ"/>
    <property type="match status" value="1"/>
</dbReference>
<dbReference type="InterPro" id="IPR052460">
    <property type="entry name" value="ER_disulfide_reductase"/>
</dbReference>
<dbReference type="GO" id="GO:0006914">
    <property type="term" value="P:autophagy"/>
    <property type="evidence" value="ECO:0007669"/>
    <property type="project" value="UniProtKB-KW"/>
</dbReference>
<dbReference type="CDD" id="cd06257">
    <property type="entry name" value="DnaJ"/>
    <property type="match status" value="1"/>
</dbReference>
<feature type="domain" description="J" evidence="8">
    <location>
        <begin position="22"/>
        <end position="87"/>
    </location>
</feature>
<reference evidence="10" key="1">
    <citation type="submission" date="2014-07" db="EMBL/GenBank/DDBJ databases">
        <authorList>
            <person name="Martin A.A"/>
            <person name="De Silva N."/>
        </authorList>
    </citation>
    <scope>NUCLEOTIDE SEQUENCE</scope>
</reference>
<dbReference type="Gene3D" id="3.40.30.10">
    <property type="entry name" value="Glutaredoxin"/>
    <property type="match status" value="6"/>
</dbReference>
<feature type="domain" description="Thioredoxin" evidence="9">
    <location>
        <begin position="77"/>
        <end position="221"/>
    </location>
</feature>
<dbReference type="PRINTS" id="PR00421">
    <property type="entry name" value="THIOREDOXIN"/>
</dbReference>
<evidence type="ECO:0000259" key="9">
    <source>
        <dbReference type="PROSITE" id="PS51352"/>
    </source>
</evidence>
<dbReference type="PROSITE" id="PS00194">
    <property type="entry name" value="THIOREDOXIN_1"/>
    <property type="match status" value="1"/>
</dbReference>
<protein>
    <recommendedName>
        <fullName evidence="2">DnaJ homolog subfamily C member 10</fullName>
    </recommendedName>
    <alternativeName>
        <fullName evidence="3">DnaJ homolog subfamily C member 16</fullName>
    </alternativeName>
    <alternativeName>
        <fullName evidence="6">Endoplasmic reticulum DNA J domain-containing protein 8</fullName>
    </alternativeName>
</protein>
<dbReference type="PROSITE" id="PS51352">
    <property type="entry name" value="THIOREDOXIN_2"/>
    <property type="match status" value="4"/>
</dbReference>
<accession>A0A0K0FXH9</accession>
<evidence type="ECO:0000313" key="10">
    <source>
        <dbReference type="Proteomes" id="UP000035680"/>
    </source>
</evidence>
<dbReference type="FunFam" id="1.10.287.110:FF:000029">
    <property type="entry name" value="DnaJ homolog subfamily C member 10"/>
    <property type="match status" value="1"/>
</dbReference>
<comment type="function">
    <text evidence="5">Plays an important role in regulating the size of autophagosomes during the formation process.</text>
</comment>
<dbReference type="STRING" id="75913.A0A0K0FXH9"/>
<dbReference type="GO" id="GO:0051787">
    <property type="term" value="F:misfolded protein binding"/>
    <property type="evidence" value="ECO:0007669"/>
    <property type="project" value="TreeGrafter"/>
</dbReference>
<evidence type="ECO:0000256" key="5">
    <source>
        <dbReference type="ARBA" id="ARBA00035002"/>
    </source>
</evidence>
<reference evidence="11" key="2">
    <citation type="submission" date="2015-08" db="UniProtKB">
        <authorList>
            <consortium name="WormBaseParasite"/>
        </authorList>
    </citation>
    <scope>IDENTIFICATION</scope>
</reference>
<sequence>MHILKLSLYILFLFFYFTESKDFYELLGVSKDADDRTIRRAFKKLAIKYHPDKNKDDPDAHTKFVKINRAYEVLKDEELRKKYDQFGEEGLDNNFNGGNNYQSYSFYKDKFGIYDDDVEIVTLAHSDFQQSVIDSGEIWFVNFYSTFCSHCHDLAPTWREFAKEFENVIRVGAVNCAESPNFCTGQGIRGYPSLVLYPSGILYNGERSLKKLSEFVMNNINTEVHIVTFKNYLSLSQEWTKYSNKPWILDFCDDNESCLSKKNRRKLSAILKNVVNIGTVKCLEGDRDLLCKRIKESGVAYFPEKQIDKTSMKEIDTLDPREIANIVLTFLPEIKSLTTEEYDELVNTKKEFSSPYLVYFINTEEENNNILLDLKKLPFAFSEIEFRITRCEDLLDKCDGLYLDKNKNRFIIFKSNGRFEINYGKSSNIHEISIFIRESLKSDLIVLTPETYQEAITDEESVWIIDYFAPWCGPCIKYIPVLRNVPSEINGKIVQIGIFDCDVHKEICNNIGVQSYPTSIIYYQGKSSKQVGYHDLHQVIEFVQDYIDPVVVDLNSDNFDNIIENREEGTIAFVDFFAPWCGPCQQLAPEFRGLARSMTKTYENIIFGTVDCDAQKSLCQKFGISSYPSLKLFPAKASLRPVSYPPNWWRNRDSMMNFITRYIPSEVTSIGSEFYELVLRSTKPALVDFFAPWCSHCIEFAPKLDRIAKRIKDKVNVFKVDCDANPGVCQGAVVQAYPTLRFYSGAKNNIQQHSFGLQLQTFEEDLIVNWVKQQVSNHDEL</sequence>
<dbReference type="SUPFAM" id="SSF46565">
    <property type="entry name" value="Chaperone J-domain"/>
    <property type="match status" value="1"/>
</dbReference>
<feature type="domain" description="Thioredoxin" evidence="9">
    <location>
        <begin position="442"/>
        <end position="548"/>
    </location>
</feature>
<dbReference type="GO" id="GO:0005789">
    <property type="term" value="C:endoplasmic reticulum membrane"/>
    <property type="evidence" value="ECO:0007669"/>
    <property type="project" value="UniProtKB-SubCell"/>
</dbReference>
<keyword evidence="4" id="KW-0072">Autophagy</keyword>
<feature type="domain" description="Thioredoxin" evidence="9">
    <location>
        <begin position="553"/>
        <end position="634"/>
    </location>
</feature>
<evidence type="ECO:0000259" key="8">
    <source>
        <dbReference type="PROSITE" id="PS50076"/>
    </source>
</evidence>
<dbReference type="GO" id="GO:0005788">
    <property type="term" value="C:endoplasmic reticulum lumen"/>
    <property type="evidence" value="ECO:0007669"/>
    <property type="project" value="TreeGrafter"/>
</dbReference>
<evidence type="ECO:0000256" key="2">
    <source>
        <dbReference type="ARBA" id="ARBA00020920"/>
    </source>
</evidence>
<dbReference type="InterPro" id="IPR001623">
    <property type="entry name" value="DnaJ_domain"/>
</dbReference>
<evidence type="ECO:0000313" key="11">
    <source>
        <dbReference type="WBParaSite" id="SVE_1715500.1"/>
    </source>
</evidence>
<dbReference type="WBParaSite" id="SVE_1715500.1">
    <property type="protein sequence ID" value="SVE_1715500.1"/>
    <property type="gene ID" value="SVE_1715500"/>
</dbReference>
<dbReference type="InterPro" id="IPR013766">
    <property type="entry name" value="Thioredoxin_domain"/>
</dbReference>